<dbReference type="RefSeq" id="WP_220747939.1">
    <property type="nucleotide sequence ID" value="NZ_BPFH01000002.1"/>
</dbReference>
<keyword evidence="4" id="KW-1185">Reference proteome</keyword>
<evidence type="ECO:0000313" key="4">
    <source>
        <dbReference type="Proteomes" id="UP000786693"/>
    </source>
</evidence>
<feature type="region of interest" description="Disordered" evidence="1">
    <location>
        <begin position="94"/>
        <end position="119"/>
    </location>
</feature>
<feature type="signal peptide" evidence="2">
    <location>
        <begin position="1"/>
        <end position="27"/>
    </location>
</feature>
<reference evidence="3 4" key="1">
    <citation type="submission" date="2021-05" db="EMBL/GenBank/DDBJ databases">
        <title>Bacteria Genome sequencing.</title>
        <authorList>
            <person name="Takabe Y."/>
            <person name="Nakajima Y."/>
            <person name="Suzuki S."/>
            <person name="Shiozaki T."/>
        </authorList>
    </citation>
    <scope>NUCLEOTIDE SEQUENCE [LARGE SCALE GENOMIC DNA]</scope>
    <source>
        <strain evidence="3 4">AI_62</strain>
    </source>
</reference>
<dbReference type="EMBL" id="BPFH01000002">
    <property type="protein sequence ID" value="GIT94401.1"/>
    <property type="molecule type" value="Genomic_DNA"/>
</dbReference>
<evidence type="ECO:0000313" key="3">
    <source>
        <dbReference type="EMBL" id="GIT94401.1"/>
    </source>
</evidence>
<proteinExistence type="predicted"/>
<name>A0ABQ4NJ18_9RHOB</name>
<sequence>MGRTLLTSLTILAIVIFLLAPRMTAVAAEVMPNALRVIVICVGNTMQTIVIDAEGKPVEVSDDASPCPLVADLAGPVQPVPFWQRLQLAWQPDLTRPHRAAQPAPNLLRPPGRAPPVTT</sequence>
<evidence type="ECO:0000256" key="2">
    <source>
        <dbReference type="SAM" id="SignalP"/>
    </source>
</evidence>
<protein>
    <submittedName>
        <fullName evidence="3">Uncharacterized protein</fullName>
    </submittedName>
</protein>
<accession>A0ABQ4NJ18</accession>
<comment type="caution">
    <text evidence="3">The sequence shown here is derived from an EMBL/GenBank/DDBJ whole genome shotgun (WGS) entry which is preliminary data.</text>
</comment>
<dbReference type="Proteomes" id="UP000786693">
    <property type="component" value="Unassembled WGS sequence"/>
</dbReference>
<evidence type="ECO:0000256" key="1">
    <source>
        <dbReference type="SAM" id="MobiDB-lite"/>
    </source>
</evidence>
<keyword evidence="2" id="KW-0732">Signal</keyword>
<organism evidence="3 4">
    <name type="scientific">Jannaschia pagri</name>
    <dbReference type="NCBI Taxonomy" id="2829797"/>
    <lineage>
        <taxon>Bacteria</taxon>
        <taxon>Pseudomonadati</taxon>
        <taxon>Pseudomonadota</taxon>
        <taxon>Alphaproteobacteria</taxon>
        <taxon>Rhodobacterales</taxon>
        <taxon>Roseobacteraceae</taxon>
        <taxon>Jannaschia</taxon>
    </lineage>
</organism>
<feature type="chain" id="PRO_5046141504" evidence="2">
    <location>
        <begin position="28"/>
        <end position="119"/>
    </location>
</feature>
<gene>
    <name evidence="3" type="ORF">JANAI62_10240</name>
</gene>